<name>A0A444EXN1_ENSVE</name>
<reference evidence="1" key="1">
    <citation type="journal article" date="2018" name="Data Brief">
        <title>Genome sequence data from 17 accessions of Ensete ventricosum, a staple food crop for millions in Ethiopia.</title>
        <authorList>
            <person name="Yemataw Z."/>
            <person name="Muzemil S."/>
            <person name="Ambachew D."/>
            <person name="Tripathi L."/>
            <person name="Tesfaye K."/>
            <person name="Chala A."/>
            <person name="Farbos A."/>
            <person name="O'Neill P."/>
            <person name="Moore K."/>
            <person name="Grant M."/>
            <person name="Studholme D.J."/>
        </authorList>
    </citation>
    <scope>NUCLEOTIDE SEQUENCE [LARGE SCALE GENOMIC DNA]</scope>
    <source>
        <tissue evidence="1">Leaf</tissue>
    </source>
</reference>
<organism evidence="1">
    <name type="scientific">Ensete ventricosum</name>
    <name type="common">Abyssinian banana</name>
    <name type="synonym">Musa ensete</name>
    <dbReference type="NCBI Taxonomy" id="4639"/>
    <lineage>
        <taxon>Eukaryota</taxon>
        <taxon>Viridiplantae</taxon>
        <taxon>Streptophyta</taxon>
        <taxon>Embryophyta</taxon>
        <taxon>Tracheophyta</taxon>
        <taxon>Spermatophyta</taxon>
        <taxon>Magnoliopsida</taxon>
        <taxon>Liliopsida</taxon>
        <taxon>Zingiberales</taxon>
        <taxon>Musaceae</taxon>
        <taxon>Ensete</taxon>
    </lineage>
</organism>
<protein>
    <submittedName>
        <fullName evidence="1">Uncharacterized protein</fullName>
    </submittedName>
</protein>
<dbReference type="AlphaFoldDB" id="A0A444EXN1"/>
<evidence type="ECO:0000313" key="1">
    <source>
        <dbReference type="EMBL" id="RZR71420.1"/>
    </source>
</evidence>
<dbReference type="Proteomes" id="UP000290560">
    <property type="component" value="Unassembled WGS sequence"/>
</dbReference>
<accession>A0A444EXN1</accession>
<gene>
    <name evidence="1" type="ORF">BHM03_00004986</name>
</gene>
<sequence length="89" mass="9942">MSSGPTRPAGSSRPLKSVCRIQGSCGTPDRGVIDRVVGKLMVAIHDRVQCRKGGVDAEPERFSPFNVAFVRYFQVLFFFITKRCYLKSD</sequence>
<proteinExistence type="predicted"/>
<dbReference type="EMBL" id="KV875530">
    <property type="protein sequence ID" value="RZR71420.1"/>
    <property type="molecule type" value="Genomic_DNA"/>
</dbReference>